<dbReference type="EMBL" id="JAPJZH010000006">
    <property type="protein sequence ID" value="MDA4845964.1"/>
    <property type="molecule type" value="Genomic_DNA"/>
</dbReference>
<reference evidence="1" key="1">
    <citation type="submission" date="2022-11" db="EMBL/GenBank/DDBJ databases">
        <title>Hoeflea poritis sp. nov., isolated from scleractinian coral Porites lutea.</title>
        <authorList>
            <person name="Zhang G."/>
            <person name="Wei Q."/>
            <person name="Cai L."/>
        </authorList>
    </citation>
    <scope>NUCLEOTIDE SEQUENCE</scope>
    <source>
        <strain evidence="1">E7-10</strain>
    </source>
</reference>
<sequence length="90" mass="10393">MKELNQRYNASESDMAVEDHERQLLYLERAMASEPVRDIAGAVCRLTFVKEQIQKEYELQESDVLMRLLQNTIDGLDALTKSHDTQRHAG</sequence>
<evidence type="ECO:0000313" key="2">
    <source>
        <dbReference type="Proteomes" id="UP001148313"/>
    </source>
</evidence>
<protein>
    <submittedName>
        <fullName evidence="1">Uncharacterized protein</fullName>
    </submittedName>
</protein>
<dbReference type="Proteomes" id="UP001148313">
    <property type="component" value="Unassembled WGS sequence"/>
</dbReference>
<name>A0ABT4VMY1_9HYPH</name>
<organism evidence="1 2">
    <name type="scientific">Hoeflea poritis</name>
    <dbReference type="NCBI Taxonomy" id="2993659"/>
    <lineage>
        <taxon>Bacteria</taxon>
        <taxon>Pseudomonadati</taxon>
        <taxon>Pseudomonadota</taxon>
        <taxon>Alphaproteobacteria</taxon>
        <taxon>Hyphomicrobiales</taxon>
        <taxon>Rhizobiaceae</taxon>
        <taxon>Hoeflea</taxon>
    </lineage>
</organism>
<accession>A0ABT4VMY1</accession>
<gene>
    <name evidence="1" type="ORF">OOZ53_11430</name>
</gene>
<proteinExistence type="predicted"/>
<evidence type="ECO:0000313" key="1">
    <source>
        <dbReference type="EMBL" id="MDA4845964.1"/>
    </source>
</evidence>
<comment type="caution">
    <text evidence="1">The sequence shown here is derived from an EMBL/GenBank/DDBJ whole genome shotgun (WGS) entry which is preliminary data.</text>
</comment>
<keyword evidence="2" id="KW-1185">Reference proteome</keyword>